<comment type="catalytic activity">
    <reaction evidence="1 5">
        <text>uridine(55) in tRNA = pseudouridine(55) in tRNA</text>
        <dbReference type="Rhea" id="RHEA:42532"/>
        <dbReference type="Rhea" id="RHEA-COMP:10101"/>
        <dbReference type="Rhea" id="RHEA-COMP:10102"/>
        <dbReference type="ChEBI" id="CHEBI:65314"/>
        <dbReference type="ChEBI" id="CHEBI:65315"/>
        <dbReference type="EC" id="5.4.99.25"/>
    </reaction>
</comment>
<evidence type="ECO:0000313" key="7">
    <source>
        <dbReference type="EMBL" id="NOJ75326.1"/>
    </source>
</evidence>
<dbReference type="CDD" id="cd02573">
    <property type="entry name" value="PseudoU_synth_EcTruB"/>
    <property type="match status" value="1"/>
</dbReference>
<gene>
    <name evidence="5 7" type="primary">truB</name>
    <name evidence="7" type="ORF">HMH06_05645</name>
</gene>
<evidence type="ECO:0000256" key="2">
    <source>
        <dbReference type="ARBA" id="ARBA00005642"/>
    </source>
</evidence>
<name>A0ABX1WKY2_9FLAO</name>
<dbReference type="PANTHER" id="PTHR13767:SF2">
    <property type="entry name" value="PSEUDOURIDYLATE SYNTHASE TRUB1"/>
    <property type="match status" value="1"/>
</dbReference>
<dbReference type="HAMAP" id="MF_01080">
    <property type="entry name" value="TruB_bact"/>
    <property type="match status" value="1"/>
</dbReference>
<evidence type="ECO:0000256" key="3">
    <source>
        <dbReference type="ARBA" id="ARBA00022694"/>
    </source>
</evidence>
<dbReference type="Proteomes" id="UP000580344">
    <property type="component" value="Unassembled WGS sequence"/>
</dbReference>
<dbReference type="SUPFAM" id="SSF55120">
    <property type="entry name" value="Pseudouridine synthase"/>
    <property type="match status" value="1"/>
</dbReference>
<dbReference type="InterPro" id="IPR002501">
    <property type="entry name" value="PsdUridine_synth_N"/>
</dbReference>
<dbReference type="Gene3D" id="3.30.2350.10">
    <property type="entry name" value="Pseudouridine synthase"/>
    <property type="match status" value="1"/>
</dbReference>
<comment type="caution">
    <text evidence="7">The sequence shown here is derived from an EMBL/GenBank/DDBJ whole genome shotgun (WGS) entry which is preliminary data.</text>
</comment>
<dbReference type="EMBL" id="JABFOQ010000009">
    <property type="protein sequence ID" value="NOJ75326.1"/>
    <property type="molecule type" value="Genomic_DNA"/>
</dbReference>
<feature type="domain" description="Pseudouridine synthase II N-terminal" evidence="6">
    <location>
        <begin position="36"/>
        <end position="184"/>
    </location>
</feature>
<proteinExistence type="inferred from homology"/>
<evidence type="ECO:0000256" key="5">
    <source>
        <dbReference type="HAMAP-Rule" id="MF_01080"/>
    </source>
</evidence>
<keyword evidence="3 5" id="KW-0819">tRNA processing</keyword>
<dbReference type="InterPro" id="IPR014780">
    <property type="entry name" value="tRNA_psdUridine_synth_TruB"/>
</dbReference>
<comment type="function">
    <text evidence="5">Responsible for synthesis of pseudouridine from uracil-55 in the psi GC loop of transfer RNAs.</text>
</comment>
<dbReference type="RefSeq" id="WP_171622642.1">
    <property type="nucleotide sequence ID" value="NZ_JABFOQ010000009.1"/>
</dbReference>
<dbReference type="NCBIfam" id="TIGR00431">
    <property type="entry name" value="TruB"/>
    <property type="match status" value="1"/>
</dbReference>
<keyword evidence="4 5" id="KW-0413">Isomerase</keyword>
<feature type="active site" description="Nucleophile" evidence="5">
    <location>
        <position position="51"/>
    </location>
</feature>
<reference evidence="7 8" key="1">
    <citation type="submission" date="2020-05" db="EMBL/GenBank/DDBJ databases">
        <title>Tigecycline resistant gene in Empedobacter stercoris.</title>
        <authorList>
            <person name="Chen Y."/>
            <person name="Cheng Y."/>
            <person name="Zhou K."/>
        </authorList>
    </citation>
    <scope>NUCLEOTIDE SEQUENCE [LARGE SCALE GENOMIC DNA]</scope>
    <source>
        <strain evidence="7 8">ES202</strain>
    </source>
</reference>
<dbReference type="InterPro" id="IPR020103">
    <property type="entry name" value="PsdUridine_synth_cat_dom_sf"/>
</dbReference>
<evidence type="ECO:0000313" key="8">
    <source>
        <dbReference type="Proteomes" id="UP000580344"/>
    </source>
</evidence>
<dbReference type="Pfam" id="PF01509">
    <property type="entry name" value="TruB_N"/>
    <property type="match status" value="1"/>
</dbReference>
<evidence type="ECO:0000256" key="4">
    <source>
        <dbReference type="ARBA" id="ARBA00023235"/>
    </source>
</evidence>
<dbReference type="GO" id="GO:0160148">
    <property type="term" value="F:tRNA pseudouridine(55) synthase activity"/>
    <property type="evidence" value="ECO:0007669"/>
    <property type="project" value="UniProtKB-EC"/>
</dbReference>
<dbReference type="EC" id="5.4.99.25" evidence="5"/>
<accession>A0ABX1WKY2</accession>
<protein>
    <recommendedName>
        <fullName evidence="5">tRNA pseudouridine synthase B</fullName>
        <ecNumber evidence="5">5.4.99.25</ecNumber>
    </recommendedName>
    <alternativeName>
        <fullName evidence="5">tRNA pseudouridine(55) synthase</fullName>
        <shortName evidence="5">Psi55 synthase</shortName>
    </alternativeName>
    <alternativeName>
        <fullName evidence="5">tRNA pseudouridylate synthase</fullName>
    </alternativeName>
    <alternativeName>
        <fullName evidence="5">tRNA-uridine isomerase</fullName>
    </alternativeName>
</protein>
<sequence length="237" mass="27339">MNVEKIQEGHVFLIDKPLDWTSFDVVNKIRWNIRKAYNLKKIKVGHAGTLDPKATGLLLVCTGKWTKRIDEFQAQEKTYTGTIKLGVTTPTYDLESEENEIFPTEHITEEIIHETTKQFIGEIEQFPPMHSAIKVDGKRLYELARDGQEIERKARKVNILDFKITKINLPFVDFEVNCSKGTYIRSLAYDFGKALNSGGYLTALRRTKIGEFDVINSENLALERSYFEEEDQTEKEL</sequence>
<comment type="similarity">
    <text evidence="2 5">Belongs to the pseudouridine synthase TruB family. Type 1 subfamily.</text>
</comment>
<dbReference type="PANTHER" id="PTHR13767">
    <property type="entry name" value="TRNA-PSEUDOURIDINE SYNTHASE"/>
    <property type="match status" value="1"/>
</dbReference>
<evidence type="ECO:0000256" key="1">
    <source>
        <dbReference type="ARBA" id="ARBA00000385"/>
    </source>
</evidence>
<organism evidence="7 8">
    <name type="scientific">Empedobacter stercoris</name>
    <dbReference type="NCBI Taxonomy" id="1628248"/>
    <lineage>
        <taxon>Bacteria</taxon>
        <taxon>Pseudomonadati</taxon>
        <taxon>Bacteroidota</taxon>
        <taxon>Flavobacteriia</taxon>
        <taxon>Flavobacteriales</taxon>
        <taxon>Weeksellaceae</taxon>
        <taxon>Empedobacter</taxon>
    </lineage>
</organism>
<keyword evidence="8" id="KW-1185">Reference proteome</keyword>
<evidence type="ECO:0000259" key="6">
    <source>
        <dbReference type="Pfam" id="PF01509"/>
    </source>
</evidence>